<name>A0AA38PME4_9AGAR</name>
<dbReference type="Proteomes" id="UP001163846">
    <property type="component" value="Unassembled WGS sequence"/>
</dbReference>
<dbReference type="EMBL" id="MU805935">
    <property type="protein sequence ID" value="KAJ3845569.1"/>
    <property type="molecule type" value="Genomic_DNA"/>
</dbReference>
<protein>
    <submittedName>
        <fullName evidence="4">Uncharacterized protein</fullName>
    </submittedName>
</protein>
<feature type="region of interest" description="Disordered" evidence="3">
    <location>
        <begin position="358"/>
        <end position="436"/>
    </location>
</feature>
<evidence type="ECO:0000256" key="2">
    <source>
        <dbReference type="ARBA" id="ARBA00023054"/>
    </source>
</evidence>
<keyword evidence="2" id="KW-0175">Coiled coil</keyword>
<evidence type="ECO:0000256" key="3">
    <source>
        <dbReference type="SAM" id="MobiDB-lite"/>
    </source>
</evidence>
<reference evidence="4" key="1">
    <citation type="submission" date="2022-08" db="EMBL/GenBank/DDBJ databases">
        <authorList>
            <consortium name="DOE Joint Genome Institute"/>
            <person name="Min B."/>
            <person name="Riley R."/>
            <person name="Sierra-Patev S."/>
            <person name="Naranjo-Ortiz M."/>
            <person name="Looney B."/>
            <person name="Konkel Z."/>
            <person name="Slot J.C."/>
            <person name="Sakamoto Y."/>
            <person name="Steenwyk J.L."/>
            <person name="Rokas A."/>
            <person name="Carro J."/>
            <person name="Camarero S."/>
            <person name="Ferreira P."/>
            <person name="Molpeceres G."/>
            <person name="Ruiz-Duenas F.J."/>
            <person name="Serrano A."/>
            <person name="Henrissat B."/>
            <person name="Drula E."/>
            <person name="Hughes K.W."/>
            <person name="Mata J.L."/>
            <person name="Ishikawa N.K."/>
            <person name="Vargas-Isla R."/>
            <person name="Ushijima S."/>
            <person name="Smith C.A."/>
            <person name="Ahrendt S."/>
            <person name="Andreopoulos W."/>
            <person name="He G."/>
            <person name="Labutti K."/>
            <person name="Lipzen A."/>
            <person name="Ng V."/>
            <person name="Sandor L."/>
            <person name="Barry K."/>
            <person name="Martinez A.T."/>
            <person name="Xiao Y."/>
            <person name="Gibbons J.G."/>
            <person name="Terashima K."/>
            <person name="Hibbett D.S."/>
            <person name="Grigoriev I.V."/>
        </authorList>
    </citation>
    <scope>NUCLEOTIDE SEQUENCE</scope>
    <source>
        <strain evidence="4">TFB9207</strain>
    </source>
</reference>
<proteinExistence type="inferred from homology"/>
<comment type="caution">
    <text evidence="4">The sequence shown here is derived from an EMBL/GenBank/DDBJ whole genome shotgun (WGS) entry which is preliminary data.</text>
</comment>
<evidence type="ECO:0000313" key="5">
    <source>
        <dbReference type="Proteomes" id="UP001163846"/>
    </source>
</evidence>
<organism evidence="4 5">
    <name type="scientific">Lentinula raphanica</name>
    <dbReference type="NCBI Taxonomy" id="153919"/>
    <lineage>
        <taxon>Eukaryota</taxon>
        <taxon>Fungi</taxon>
        <taxon>Dikarya</taxon>
        <taxon>Basidiomycota</taxon>
        <taxon>Agaricomycotina</taxon>
        <taxon>Agaricomycetes</taxon>
        <taxon>Agaricomycetidae</taxon>
        <taxon>Agaricales</taxon>
        <taxon>Marasmiineae</taxon>
        <taxon>Omphalotaceae</taxon>
        <taxon>Lentinula</taxon>
    </lineage>
</organism>
<comment type="similarity">
    <text evidence="1">Belongs to the SIKE family.</text>
</comment>
<accession>A0AA38PME4</accession>
<feature type="compositionally biased region" description="Low complexity" evidence="3">
    <location>
        <begin position="375"/>
        <end position="384"/>
    </location>
</feature>
<dbReference type="Pfam" id="PF05769">
    <property type="entry name" value="SIKE"/>
    <property type="match status" value="1"/>
</dbReference>
<keyword evidence="5" id="KW-1185">Reference proteome</keyword>
<dbReference type="InterPro" id="IPR008555">
    <property type="entry name" value="SIKE"/>
</dbReference>
<dbReference type="AlphaFoldDB" id="A0AA38PME4"/>
<dbReference type="PANTHER" id="PTHR39472:SF1">
    <property type="entry name" value="EXPRESSED PROTEIN"/>
    <property type="match status" value="1"/>
</dbReference>
<evidence type="ECO:0000256" key="1">
    <source>
        <dbReference type="ARBA" id="ARBA00005537"/>
    </source>
</evidence>
<evidence type="ECO:0000313" key="4">
    <source>
        <dbReference type="EMBL" id="KAJ3845569.1"/>
    </source>
</evidence>
<sequence length="436" mass="48936">METELFRIWHLISELSDQLTHNQKITKTLLGQTSLLKNDAADANSGFALRRVNVDLSKETFESELERTNAHIIIENQTLKQENKQLSTLLKEYEATLETIMVKFRNHALAAQQHESTLTRHYETLLFARETQDLSSDLASTANMTQSLQRISRYIRDLLLAMAGQNVDLNSHSADHDGFVDPSELSILIDALAGPSGTSDEDRDSHDEHYPELKVRADWTLERECEIVRLEKENEQLRKVLGIDPESIRASGIDMEAEIKRMQHVRNSELRNRRRDAPGHLSTNSGDQWERAFNMNNGNGNGGVNNINNNINNSPVYMWDASKNLGGNQVNQPSMQYPQEMSMPGGGPLQRSMEVPALRPGPQSAGPRIGQRFVQQQQQQPQQPRGTWVSGVGRAGGPPPSQQSTLWTNQPHSPSPQVMNDRPWPIQGGAGMDMGR</sequence>
<feature type="compositionally biased region" description="Polar residues" evidence="3">
    <location>
        <begin position="402"/>
        <end position="418"/>
    </location>
</feature>
<dbReference type="PANTHER" id="PTHR39472">
    <property type="entry name" value="EXPRESSED PROTEIN"/>
    <property type="match status" value="1"/>
</dbReference>
<gene>
    <name evidence="4" type="ORF">F5878DRAFT_599120</name>
</gene>